<evidence type="ECO:0000256" key="1">
    <source>
        <dbReference type="ARBA" id="ARBA00023015"/>
    </source>
</evidence>
<evidence type="ECO:0000313" key="6">
    <source>
        <dbReference type="Proteomes" id="UP000095621"/>
    </source>
</evidence>
<feature type="domain" description="HTH cro/C1-type" evidence="4">
    <location>
        <begin position="43"/>
        <end position="94"/>
    </location>
</feature>
<organism evidence="5 6">
    <name type="scientific">Lachnospira eligens</name>
    <dbReference type="NCBI Taxonomy" id="39485"/>
    <lineage>
        <taxon>Bacteria</taxon>
        <taxon>Bacillati</taxon>
        <taxon>Bacillota</taxon>
        <taxon>Clostridia</taxon>
        <taxon>Lachnospirales</taxon>
        <taxon>Lachnospiraceae</taxon>
        <taxon>Lachnospira</taxon>
    </lineage>
</organism>
<accession>A0A174YJI1</accession>
<dbReference type="RefSeq" id="WP_055214317.1">
    <property type="nucleotide sequence ID" value="NZ_CZBU01000001.1"/>
</dbReference>
<evidence type="ECO:0000256" key="2">
    <source>
        <dbReference type="ARBA" id="ARBA00023125"/>
    </source>
</evidence>
<keyword evidence="3" id="KW-0804">Transcription</keyword>
<evidence type="ECO:0000256" key="3">
    <source>
        <dbReference type="ARBA" id="ARBA00023163"/>
    </source>
</evidence>
<dbReference type="PANTHER" id="PTHR36511:SF3">
    <property type="entry name" value="ANTITOXIN HIGA-2"/>
    <property type="match status" value="1"/>
</dbReference>
<name>A0A174YJI1_9FIRM</name>
<evidence type="ECO:0000259" key="4">
    <source>
        <dbReference type="PROSITE" id="PS50943"/>
    </source>
</evidence>
<dbReference type="OrthoDB" id="9813152at2"/>
<dbReference type="Proteomes" id="UP000095621">
    <property type="component" value="Unassembled WGS sequence"/>
</dbReference>
<dbReference type="Gene3D" id="1.10.260.40">
    <property type="entry name" value="lambda repressor-like DNA-binding domains"/>
    <property type="match status" value="1"/>
</dbReference>
<dbReference type="GO" id="GO:0003677">
    <property type="term" value="F:DNA binding"/>
    <property type="evidence" value="ECO:0007669"/>
    <property type="project" value="UniProtKB-KW"/>
</dbReference>
<dbReference type="Pfam" id="PF01381">
    <property type="entry name" value="HTH_3"/>
    <property type="match status" value="1"/>
</dbReference>
<dbReference type="EMBL" id="CZBU01000001">
    <property type="protein sequence ID" value="CUQ75285.1"/>
    <property type="molecule type" value="Genomic_DNA"/>
</dbReference>
<keyword evidence="1" id="KW-0805">Transcription regulation</keyword>
<dbReference type="InterPro" id="IPR010982">
    <property type="entry name" value="Lambda_DNA-bd_dom_sf"/>
</dbReference>
<dbReference type="PANTHER" id="PTHR36511">
    <property type="entry name" value="MERR FAMILY BACTERIAL REGULATORY PROTEIN"/>
    <property type="match status" value="1"/>
</dbReference>
<keyword evidence="2" id="KW-0238">DNA-binding</keyword>
<dbReference type="AlphaFoldDB" id="A0A174YJI1"/>
<dbReference type="CDD" id="cd00093">
    <property type="entry name" value="HTH_XRE"/>
    <property type="match status" value="1"/>
</dbReference>
<evidence type="ECO:0000313" key="5">
    <source>
        <dbReference type="EMBL" id="CUQ75285.1"/>
    </source>
</evidence>
<dbReference type="PROSITE" id="PS50943">
    <property type="entry name" value="HTH_CROC1"/>
    <property type="match status" value="1"/>
</dbReference>
<reference evidence="5 6" key="1">
    <citation type="submission" date="2015-09" db="EMBL/GenBank/DDBJ databases">
        <authorList>
            <consortium name="Pathogen Informatics"/>
        </authorList>
    </citation>
    <scope>NUCLEOTIDE SEQUENCE [LARGE SCALE GENOMIC DNA]</scope>
    <source>
        <strain evidence="5 6">2789STDY5834875</strain>
    </source>
</reference>
<dbReference type="InterPro" id="IPR001387">
    <property type="entry name" value="Cro/C1-type_HTH"/>
</dbReference>
<gene>
    <name evidence="5" type="ORF">ERS852490_00425</name>
</gene>
<dbReference type="SMART" id="SM00530">
    <property type="entry name" value="HTH_XRE"/>
    <property type="match status" value="1"/>
</dbReference>
<protein>
    <submittedName>
        <fullName evidence="5">Putative transcriptional regulator</fullName>
    </submittedName>
</protein>
<sequence length="103" mass="11684">MGSLFDDLKQGLEEAIEYEEGCGKAHTKTFMIMPVKEYTNKEIRDIRMKAGMTQSVFAIYMGVSKKTVEAWECGRTHPTGPVFRLLDILSRGDLDNTDFIVCK</sequence>
<dbReference type="InterPro" id="IPR052359">
    <property type="entry name" value="HTH-type_reg/antitoxin"/>
</dbReference>
<dbReference type="SUPFAM" id="SSF47413">
    <property type="entry name" value="lambda repressor-like DNA-binding domains"/>
    <property type="match status" value="1"/>
</dbReference>
<proteinExistence type="predicted"/>